<feature type="domain" description="ABC transmembrane type-1" evidence="6">
    <location>
        <begin position="15"/>
        <end position="290"/>
    </location>
</feature>
<evidence type="ECO:0000256" key="5">
    <source>
        <dbReference type="SAM" id="Phobius"/>
    </source>
</evidence>
<dbReference type="InterPro" id="IPR011527">
    <property type="entry name" value="ABC1_TM_dom"/>
</dbReference>
<dbReference type="InterPro" id="IPR039421">
    <property type="entry name" value="Type_1_exporter"/>
</dbReference>
<evidence type="ECO:0000256" key="4">
    <source>
        <dbReference type="ARBA" id="ARBA00023136"/>
    </source>
</evidence>
<dbReference type="PANTHER" id="PTHR24221">
    <property type="entry name" value="ATP-BINDING CASSETTE SUB-FAMILY B"/>
    <property type="match status" value="1"/>
</dbReference>
<dbReference type="GO" id="GO:0140359">
    <property type="term" value="F:ABC-type transporter activity"/>
    <property type="evidence" value="ECO:0007669"/>
    <property type="project" value="InterPro"/>
</dbReference>
<accession>A0A421DUC0</accession>
<organism evidence="7 8">
    <name type="scientific">Brenneria alni</name>
    <dbReference type="NCBI Taxonomy" id="71656"/>
    <lineage>
        <taxon>Bacteria</taxon>
        <taxon>Pseudomonadati</taxon>
        <taxon>Pseudomonadota</taxon>
        <taxon>Gammaproteobacteria</taxon>
        <taxon>Enterobacterales</taxon>
        <taxon>Pectobacteriaceae</taxon>
        <taxon>Brenneria</taxon>
    </lineage>
</organism>
<comment type="caution">
    <text evidence="7">The sequence shown here is derived from an EMBL/GenBank/DDBJ whole genome shotgun (WGS) entry which is preliminary data.</text>
</comment>
<gene>
    <name evidence="7" type="ORF">BIY29_00975</name>
</gene>
<dbReference type="Pfam" id="PF00664">
    <property type="entry name" value="ABC_membrane"/>
    <property type="match status" value="1"/>
</dbReference>
<evidence type="ECO:0000256" key="1">
    <source>
        <dbReference type="ARBA" id="ARBA00004651"/>
    </source>
</evidence>
<protein>
    <recommendedName>
        <fullName evidence="6">ABC transmembrane type-1 domain-containing protein</fullName>
    </recommendedName>
</protein>
<dbReference type="EMBL" id="MJLZ01000001">
    <property type="protein sequence ID" value="RLM28257.1"/>
    <property type="molecule type" value="Genomic_DNA"/>
</dbReference>
<feature type="transmembrane region" description="Helical" evidence="5">
    <location>
        <begin position="259"/>
        <end position="278"/>
    </location>
</feature>
<keyword evidence="3 5" id="KW-1133">Transmembrane helix</keyword>
<dbReference type="InterPro" id="IPR036640">
    <property type="entry name" value="ABC1_TM_sf"/>
</dbReference>
<evidence type="ECO:0000256" key="2">
    <source>
        <dbReference type="ARBA" id="ARBA00022692"/>
    </source>
</evidence>
<reference evidence="7 8" key="1">
    <citation type="submission" date="2016-09" db="EMBL/GenBank/DDBJ databases">
        <authorList>
            <person name="Doonan J."/>
            <person name="Pachebat J.A."/>
            <person name="Golyshin P.N."/>
            <person name="Denman S."/>
            <person name="Mcdonald J.E."/>
        </authorList>
    </citation>
    <scope>NUCLEOTIDE SEQUENCE [LARGE SCALE GENOMIC DNA]</scope>
    <source>
        <strain evidence="7 8">NCPPB 3934</strain>
    </source>
</reference>
<evidence type="ECO:0000313" key="8">
    <source>
        <dbReference type="Proteomes" id="UP000285648"/>
    </source>
</evidence>
<dbReference type="PROSITE" id="PS50929">
    <property type="entry name" value="ABC_TM1F"/>
    <property type="match status" value="1"/>
</dbReference>
<dbReference type="GO" id="GO:0005524">
    <property type="term" value="F:ATP binding"/>
    <property type="evidence" value="ECO:0007669"/>
    <property type="project" value="InterPro"/>
</dbReference>
<dbReference type="AlphaFoldDB" id="A0A421DUC0"/>
<keyword evidence="8" id="KW-1185">Reference proteome</keyword>
<dbReference type="SUPFAM" id="SSF52540">
    <property type="entry name" value="P-loop containing nucleoside triphosphate hydrolases"/>
    <property type="match status" value="1"/>
</dbReference>
<dbReference type="Gene3D" id="1.20.1560.10">
    <property type="entry name" value="ABC transporter type 1, transmembrane domain"/>
    <property type="match status" value="1"/>
</dbReference>
<sequence>MPPGILDGGRGRQIAVLVALALLQALALAAIAVATRASFSSLNDGVLPPQWPLMLAGAGLTLAILRPAFRVCAERLGQDYACAVRLALFDHAARSPASALARRRKGYLMLRFVGDISALKGWPGLGLPRLIESGIVLPAAVTVLFWLDPVFGVIGLTVTVAMLIALGPAGCRLIELERRLRARRARLAADMTERLPLAPALDMLGRRRREAALIRRRSRDLTETALAARIGSEALMALPEALAGVAGAAILWLGTAHDLPASMLAAGLATLGLTIAPMRDLAGSVRRAARWRVAGDNLVRALSGPQRPERAMMRLDARAFTLDIAALPLGTHVPLDLHVGAGDRAILPPGTDTDALARVLSGAEPVEKGRVLLQGIDITEVSPGTLRRGISVLTTAPVVLRGSLRRVLTLGLSNRPRDEAILKQLKIKGLDRVLANLGGLDRQIAEGAQDVTPTGRFALSALSAALKHPALILVAERVEDPDIAAWLDHQKATCLFSEPTAQAGTEQ</sequence>
<keyword evidence="2 5" id="KW-0812">Transmembrane</keyword>
<dbReference type="Proteomes" id="UP000285648">
    <property type="component" value="Unassembled WGS sequence"/>
</dbReference>
<feature type="transmembrane region" description="Helical" evidence="5">
    <location>
        <begin position="234"/>
        <end position="253"/>
    </location>
</feature>
<dbReference type="SUPFAM" id="SSF90123">
    <property type="entry name" value="ABC transporter transmembrane region"/>
    <property type="match status" value="1"/>
</dbReference>
<dbReference type="InterPro" id="IPR027417">
    <property type="entry name" value="P-loop_NTPase"/>
</dbReference>
<dbReference type="GO" id="GO:0034040">
    <property type="term" value="F:ATPase-coupled lipid transmembrane transporter activity"/>
    <property type="evidence" value="ECO:0007669"/>
    <property type="project" value="TreeGrafter"/>
</dbReference>
<dbReference type="PANTHER" id="PTHR24221:SF654">
    <property type="entry name" value="ATP-BINDING CASSETTE SUB-FAMILY B MEMBER 6"/>
    <property type="match status" value="1"/>
</dbReference>
<comment type="subcellular location">
    <subcellularLocation>
        <location evidence="1">Cell membrane</location>
        <topology evidence="1">Multi-pass membrane protein</topology>
    </subcellularLocation>
</comment>
<evidence type="ECO:0000259" key="6">
    <source>
        <dbReference type="PROSITE" id="PS50929"/>
    </source>
</evidence>
<dbReference type="GO" id="GO:0005886">
    <property type="term" value="C:plasma membrane"/>
    <property type="evidence" value="ECO:0007669"/>
    <property type="project" value="UniProtKB-SubCell"/>
</dbReference>
<evidence type="ECO:0000256" key="3">
    <source>
        <dbReference type="ARBA" id="ARBA00022989"/>
    </source>
</evidence>
<evidence type="ECO:0000313" key="7">
    <source>
        <dbReference type="EMBL" id="RLM28257.1"/>
    </source>
</evidence>
<feature type="transmembrane region" description="Helical" evidence="5">
    <location>
        <begin position="50"/>
        <end position="69"/>
    </location>
</feature>
<dbReference type="Gene3D" id="3.40.50.300">
    <property type="entry name" value="P-loop containing nucleotide triphosphate hydrolases"/>
    <property type="match status" value="1"/>
</dbReference>
<keyword evidence="4 5" id="KW-0472">Membrane</keyword>
<name>A0A421DUC0_9GAMM</name>
<proteinExistence type="predicted"/>
<feature type="transmembrane region" description="Helical" evidence="5">
    <location>
        <begin position="153"/>
        <end position="174"/>
    </location>
</feature>
<feature type="transmembrane region" description="Helical" evidence="5">
    <location>
        <begin position="130"/>
        <end position="147"/>
    </location>
</feature>